<evidence type="ECO:0000256" key="7">
    <source>
        <dbReference type="ARBA" id="ARBA00035190"/>
    </source>
</evidence>
<evidence type="ECO:0000256" key="2">
    <source>
        <dbReference type="ARBA" id="ARBA00009070"/>
    </source>
</evidence>
<evidence type="ECO:0000256" key="3">
    <source>
        <dbReference type="ARBA" id="ARBA00022946"/>
    </source>
</evidence>
<dbReference type="PANTHER" id="PTHR13124:SF12">
    <property type="entry name" value="LARGE RIBOSOMAL SUBUNIT PROTEIN ML46"/>
    <property type="match status" value="1"/>
</dbReference>
<dbReference type="CTD" id="26589"/>
<dbReference type="OMA" id="EKWDLYA"/>
<dbReference type="InterPro" id="IPR040008">
    <property type="entry name" value="Ribosomal_mL46"/>
</dbReference>
<proteinExistence type="inferred from homology"/>
<reference evidence="10" key="1">
    <citation type="submission" date="2009-12" db="EMBL/GenBank/DDBJ databases">
        <title>The Genome Sequence of Anolis carolinensis (Green Anole Lizard).</title>
        <authorList>
            <consortium name="The Genome Sequencing Platform"/>
            <person name="Di Palma F."/>
            <person name="Alfoldi J."/>
            <person name="Heiman D."/>
            <person name="Young S."/>
            <person name="Grabherr M."/>
            <person name="Johnson J."/>
            <person name="Lander E.S."/>
            <person name="Lindblad-Toh K."/>
        </authorList>
    </citation>
    <scope>NUCLEOTIDE SEQUENCE [LARGE SCALE GENOMIC DNA]</scope>
    <source>
        <strain evidence="10">JBL SC #1</strain>
    </source>
</reference>
<dbReference type="GO" id="GO:0003735">
    <property type="term" value="F:structural constituent of ribosome"/>
    <property type="evidence" value="ECO:0000318"/>
    <property type="project" value="GO_Central"/>
</dbReference>
<dbReference type="GeneID" id="100565454"/>
<organism evidence="10 11">
    <name type="scientific">Anolis carolinensis</name>
    <name type="common">Green anole</name>
    <name type="synonym">American chameleon</name>
    <dbReference type="NCBI Taxonomy" id="28377"/>
    <lineage>
        <taxon>Eukaryota</taxon>
        <taxon>Metazoa</taxon>
        <taxon>Chordata</taxon>
        <taxon>Craniata</taxon>
        <taxon>Vertebrata</taxon>
        <taxon>Euteleostomi</taxon>
        <taxon>Lepidosauria</taxon>
        <taxon>Squamata</taxon>
        <taxon>Bifurcata</taxon>
        <taxon>Unidentata</taxon>
        <taxon>Episquamata</taxon>
        <taxon>Toxicofera</taxon>
        <taxon>Iguania</taxon>
        <taxon>Dactyloidae</taxon>
        <taxon>Anolis</taxon>
    </lineage>
</organism>
<dbReference type="GeneTree" id="ENSGT00390000015400"/>
<accession>A0A803TEV4</accession>
<dbReference type="SUPFAM" id="SSF55811">
    <property type="entry name" value="Nudix"/>
    <property type="match status" value="1"/>
</dbReference>
<feature type="domain" description="Large ribosomal subunit protein mL46 N-terminal" evidence="9">
    <location>
        <begin position="34"/>
        <end position="133"/>
    </location>
</feature>
<comment type="subcellular location">
    <subcellularLocation>
        <location evidence="1">Mitochondrion</location>
    </subcellularLocation>
</comment>
<dbReference type="Gene3D" id="3.90.79.10">
    <property type="entry name" value="Nucleoside Triphosphate Pyrophosphohydrolase"/>
    <property type="match status" value="1"/>
</dbReference>
<evidence type="ECO:0000256" key="4">
    <source>
        <dbReference type="ARBA" id="ARBA00022980"/>
    </source>
</evidence>
<dbReference type="Pfam" id="PF11788">
    <property type="entry name" value="MRP-L46"/>
    <property type="match status" value="1"/>
</dbReference>
<dbReference type="FunFam" id="3.90.79.10:FF:000018">
    <property type="entry name" value="39S ribosomal protein L46, mitochondrial"/>
    <property type="match status" value="1"/>
</dbReference>
<dbReference type="GO" id="GO:0005829">
    <property type="term" value="C:cytosol"/>
    <property type="evidence" value="ECO:0007669"/>
    <property type="project" value="Ensembl"/>
</dbReference>
<evidence type="ECO:0000256" key="6">
    <source>
        <dbReference type="ARBA" id="ARBA00023274"/>
    </source>
</evidence>
<keyword evidence="6" id="KW-0687">Ribonucleoprotein</keyword>
<dbReference type="OrthoDB" id="194611at2759"/>
<evidence type="ECO:0000256" key="1">
    <source>
        <dbReference type="ARBA" id="ARBA00004173"/>
    </source>
</evidence>
<dbReference type="Ensembl" id="ENSACAT00000058666.1">
    <property type="protein sequence ID" value="ENSACAP00000033744.1"/>
    <property type="gene ID" value="ENSACAG00000034998.1"/>
</dbReference>
<dbReference type="KEGG" id="acs:100565454"/>
<keyword evidence="11" id="KW-1185">Reference proteome</keyword>
<dbReference type="InterPro" id="IPR015797">
    <property type="entry name" value="NUDIX_hydrolase-like_dom_sf"/>
</dbReference>
<reference evidence="10" key="2">
    <citation type="submission" date="2025-08" db="UniProtKB">
        <authorList>
            <consortium name="Ensembl"/>
        </authorList>
    </citation>
    <scope>IDENTIFICATION</scope>
</reference>
<dbReference type="InterPro" id="IPR021757">
    <property type="entry name" value="Ribosomal_mL46_N"/>
</dbReference>
<dbReference type="PANTHER" id="PTHR13124">
    <property type="entry name" value="39S RIBOSOMAL PROTEIN L46, MITOCHONDRIAL PRECURSOR-RELATED"/>
    <property type="match status" value="1"/>
</dbReference>
<dbReference type="GO" id="GO:0005654">
    <property type="term" value="C:nucleoplasm"/>
    <property type="evidence" value="ECO:0007669"/>
    <property type="project" value="Ensembl"/>
</dbReference>
<evidence type="ECO:0000313" key="10">
    <source>
        <dbReference type="Ensembl" id="ENSACAP00000033744.1"/>
    </source>
</evidence>
<evidence type="ECO:0000313" key="11">
    <source>
        <dbReference type="Proteomes" id="UP000001646"/>
    </source>
</evidence>
<keyword evidence="4" id="KW-0689">Ribosomal protein</keyword>
<dbReference type="AlphaFoldDB" id="A0A803TEV4"/>
<name>A0A803TEV4_ANOCA</name>
<dbReference type="InParanoid" id="A0A803TEV4"/>
<sequence>MAAPFSRAAWLLLSAAVRSPPSRRCLSGASGPRWRLFGALCLQRLPLLTQALRPQEAEMAALVQQIEVEKSLYSDHEIRCLAEEERLRRRKDRNEEEDEDEPGKEIVLAQDLEDAWEQKLRSFNSASRTTDADKNNDRTSLSRKLDHSLLLLVKQKLGDQEIWLLPQTEWKDGETLRATSERALFALSGSPSGARFLGNAPCGVYKYKFPRAVRTEGNVGAKVFFFKAFLQDSHLPLDKEKRDYVWVSKGELADYLKPEYHSQVTRFFVDL</sequence>
<keyword evidence="3" id="KW-0809">Transit peptide</keyword>
<dbReference type="CDD" id="cd04661">
    <property type="entry name" value="NUDIX_MRP_L46"/>
    <property type="match status" value="1"/>
</dbReference>
<gene>
    <name evidence="10" type="primary">MRPL46</name>
</gene>
<dbReference type="GO" id="GO:0005743">
    <property type="term" value="C:mitochondrial inner membrane"/>
    <property type="evidence" value="ECO:0007669"/>
    <property type="project" value="UniProtKB-ARBA"/>
</dbReference>
<evidence type="ECO:0000259" key="9">
    <source>
        <dbReference type="Pfam" id="PF11788"/>
    </source>
</evidence>
<dbReference type="GO" id="GO:0030054">
    <property type="term" value="C:cell junction"/>
    <property type="evidence" value="ECO:0007669"/>
    <property type="project" value="Ensembl"/>
</dbReference>
<comment type="similarity">
    <text evidence="2">Belongs to the mitochondrion-specific ribosomal protein mL46 family.</text>
</comment>
<dbReference type="Proteomes" id="UP000001646">
    <property type="component" value="Unplaced"/>
</dbReference>
<evidence type="ECO:0000256" key="8">
    <source>
        <dbReference type="ARBA" id="ARBA00035534"/>
    </source>
</evidence>
<reference evidence="10" key="3">
    <citation type="submission" date="2025-09" db="UniProtKB">
        <authorList>
            <consortium name="Ensembl"/>
        </authorList>
    </citation>
    <scope>IDENTIFICATION</scope>
</reference>
<dbReference type="InterPro" id="IPR033650">
    <property type="entry name" value="Ribosomal_mL46_NUDIX"/>
</dbReference>
<dbReference type="GO" id="GO:0005762">
    <property type="term" value="C:mitochondrial large ribosomal subunit"/>
    <property type="evidence" value="ECO:0000318"/>
    <property type="project" value="GO_Central"/>
</dbReference>
<keyword evidence="5" id="KW-0496">Mitochondrion</keyword>
<protein>
    <recommendedName>
        <fullName evidence="7">Large ribosomal subunit protein mL46</fullName>
    </recommendedName>
    <alternativeName>
        <fullName evidence="8">39S ribosomal protein L46, mitochondrial</fullName>
    </alternativeName>
</protein>
<evidence type="ECO:0000256" key="5">
    <source>
        <dbReference type="ARBA" id="ARBA00023128"/>
    </source>
</evidence>